<accession>B8HHX0</accession>
<dbReference type="OrthoDB" id="5244690at2"/>
<organism evidence="4 5">
    <name type="scientific">Pseudarthrobacter chlorophenolicus (strain ATCC 700700 / DSM 12829 / CIP 107037 / JCM 12360 / KCTC 9906 / NCIMB 13794 / A6)</name>
    <name type="common">Arthrobacter chlorophenolicus</name>
    <dbReference type="NCBI Taxonomy" id="452863"/>
    <lineage>
        <taxon>Bacteria</taxon>
        <taxon>Bacillati</taxon>
        <taxon>Actinomycetota</taxon>
        <taxon>Actinomycetes</taxon>
        <taxon>Micrococcales</taxon>
        <taxon>Micrococcaceae</taxon>
        <taxon>Pseudarthrobacter</taxon>
    </lineage>
</organism>
<feature type="compositionally biased region" description="Low complexity" evidence="1">
    <location>
        <begin position="254"/>
        <end position="263"/>
    </location>
</feature>
<feature type="domain" description="LysM" evidence="3">
    <location>
        <begin position="49"/>
        <end position="93"/>
    </location>
</feature>
<reference evidence="4" key="1">
    <citation type="submission" date="2009-01" db="EMBL/GenBank/DDBJ databases">
        <title>Complete sequence of plasmid1 of Arthrobacter chlorophenolicus A6.</title>
        <authorList>
            <consortium name="US DOE Joint Genome Institute"/>
            <person name="Lucas S."/>
            <person name="Copeland A."/>
            <person name="Lapidus A."/>
            <person name="Glavina del Rio T."/>
            <person name="Tice H."/>
            <person name="Bruce D."/>
            <person name="Goodwin L."/>
            <person name="Pitluck S."/>
            <person name="Goltsman E."/>
            <person name="Clum A."/>
            <person name="Larimer F."/>
            <person name="Land M."/>
            <person name="Hauser L."/>
            <person name="Kyrpides N."/>
            <person name="Mikhailova N."/>
            <person name="Jansson J."/>
            <person name="Richardson P."/>
        </authorList>
    </citation>
    <scope>NUCLEOTIDE SEQUENCE [LARGE SCALE GENOMIC DNA]</scope>
    <source>
        <strain evidence="4">A6</strain>
        <plasmid evidence="4">pACHL01</plasmid>
    </source>
</reference>
<dbReference type="InterPro" id="IPR036779">
    <property type="entry name" value="LysM_dom_sf"/>
</dbReference>
<dbReference type="AlphaFoldDB" id="B8HHX0"/>
<feature type="domain" description="LysM" evidence="3">
    <location>
        <begin position="118"/>
        <end position="162"/>
    </location>
</feature>
<proteinExistence type="predicted"/>
<dbReference type="PANTHER" id="PTHR33734">
    <property type="entry name" value="LYSM DOMAIN-CONTAINING GPI-ANCHORED PROTEIN 2"/>
    <property type="match status" value="1"/>
</dbReference>
<dbReference type="InterPro" id="IPR023346">
    <property type="entry name" value="Lysozyme-like_dom_sf"/>
</dbReference>
<dbReference type="HOGENOM" id="CLU_047400_1_0_11"/>
<feature type="region of interest" description="Disordered" evidence="1">
    <location>
        <begin position="236"/>
        <end position="263"/>
    </location>
</feature>
<evidence type="ECO:0000256" key="2">
    <source>
        <dbReference type="SAM" id="SignalP"/>
    </source>
</evidence>
<dbReference type="Proteomes" id="UP000002505">
    <property type="component" value="Plasmid pACHL01"/>
</dbReference>
<feature type="signal peptide" evidence="2">
    <location>
        <begin position="1"/>
        <end position="33"/>
    </location>
</feature>
<feature type="compositionally biased region" description="Pro residues" evidence="1">
    <location>
        <begin position="243"/>
        <end position="253"/>
    </location>
</feature>
<feature type="region of interest" description="Disordered" evidence="1">
    <location>
        <begin position="168"/>
        <end position="188"/>
    </location>
</feature>
<evidence type="ECO:0000256" key="1">
    <source>
        <dbReference type="SAM" id="MobiDB-lite"/>
    </source>
</evidence>
<dbReference type="EMBL" id="CP001342">
    <property type="protein sequence ID" value="ACL42017.1"/>
    <property type="molecule type" value="Genomic_DNA"/>
</dbReference>
<dbReference type="SUPFAM" id="SSF53955">
    <property type="entry name" value="Lysozyme-like"/>
    <property type="match status" value="1"/>
</dbReference>
<dbReference type="CAZy" id="GH23">
    <property type="family name" value="Glycoside Hydrolase Family 23"/>
</dbReference>
<dbReference type="SMART" id="SM00257">
    <property type="entry name" value="LysM"/>
    <property type="match status" value="3"/>
</dbReference>
<keyword evidence="2" id="KW-0732">Signal</keyword>
<dbReference type="CDD" id="cd00118">
    <property type="entry name" value="LysM"/>
    <property type="match status" value="3"/>
</dbReference>
<keyword evidence="4" id="KW-0614">Plasmid</keyword>
<feature type="domain" description="LysM" evidence="3">
    <location>
        <begin position="193"/>
        <end position="237"/>
    </location>
</feature>
<sequence length="390" mass="39574">MSNPVRRLSAAVTAGTMSAVVLSSMISGTAAYAAAPAAYHAPMEVSSSGTYTVRSGDTLSGIAARHGVSLAAVFAANNMNKRTIIYPGQKIKIGPATPASTPVAPKPEPTPAAPATAASHIVKSGDTLSAIAARYGVSLASVLAANNLQMRSIIYPGQKILLAAPSAPAPAAQPAPATPAAPAPAATTPVTAGTYTVKAGDTLSKIASAHSVSLSAVLQANGMTLKTVIYPGQRIKTGTPTSTPAPAPVPAPAPQATAASPSSAQLKTMVADTARRMGVDPSLALAFAMQESGFRQNVTSSAGAIGTMQVMPTSGEWASQLVGRQLDLHNAQDNITAGVAIIAALVKTSPTKDIAVASYYQGQYSVINRGMYEDTKAYVASVLRHQKSFQ</sequence>
<dbReference type="PANTHER" id="PTHR33734:SF22">
    <property type="entry name" value="MEMBRANE-BOUND LYTIC MUREIN TRANSGLYCOSYLASE D"/>
    <property type="match status" value="1"/>
</dbReference>
<dbReference type="Gene3D" id="1.10.530.10">
    <property type="match status" value="1"/>
</dbReference>
<protein>
    <submittedName>
        <fullName evidence="4">Peptidoglycan-binding LysM</fullName>
    </submittedName>
</protein>
<evidence type="ECO:0000313" key="4">
    <source>
        <dbReference type="EMBL" id="ACL42017.1"/>
    </source>
</evidence>
<geneLocation type="plasmid" evidence="4 5">
    <name>pACHL01</name>
</geneLocation>
<keyword evidence="5" id="KW-1185">Reference proteome</keyword>
<dbReference type="RefSeq" id="WP_012623034.1">
    <property type="nucleotide sequence ID" value="NC_011879.1"/>
</dbReference>
<dbReference type="Pfam" id="PF01476">
    <property type="entry name" value="LysM"/>
    <property type="match status" value="3"/>
</dbReference>
<dbReference type="Gene3D" id="3.10.350.10">
    <property type="entry name" value="LysM domain"/>
    <property type="match status" value="3"/>
</dbReference>
<evidence type="ECO:0000259" key="3">
    <source>
        <dbReference type="PROSITE" id="PS51782"/>
    </source>
</evidence>
<dbReference type="KEGG" id="ach:Achl_4066"/>
<dbReference type="Pfam" id="PF01464">
    <property type="entry name" value="SLT"/>
    <property type="match status" value="1"/>
</dbReference>
<dbReference type="CAZy" id="CBM50">
    <property type="family name" value="Carbohydrate-Binding Module Family 50"/>
</dbReference>
<dbReference type="PROSITE" id="PS51782">
    <property type="entry name" value="LYSM"/>
    <property type="match status" value="3"/>
</dbReference>
<evidence type="ECO:0000313" key="5">
    <source>
        <dbReference type="Proteomes" id="UP000002505"/>
    </source>
</evidence>
<dbReference type="InterPro" id="IPR008258">
    <property type="entry name" value="Transglycosylase_SLT_dom_1"/>
</dbReference>
<dbReference type="GO" id="GO:0008932">
    <property type="term" value="F:lytic endotransglycosylase activity"/>
    <property type="evidence" value="ECO:0007669"/>
    <property type="project" value="TreeGrafter"/>
</dbReference>
<dbReference type="InterPro" id="IPR018392">
    <property type="entry name" value="LysM"/>
</dbReference>
<feature type="compositionally biased region" description="Pro residues" evidence="1">
    <location>
        <begin position="168"/>
        <end position="182"/>
    </location>
</feature>
<feature type="chain" id="PRO_5002870938" evidence="2">
    <location>
        <begin position="34"/>
        <end position="390"/>
    </location>
</feature>
<name>B8HHX0_PSECP</name>
<dbReference type="SUPFAM" id="SSF54106">
    <property type="entry name" value="LysM domain"/>
    <property type="match status" value="3"/>
</dbReference>
<gene>
    <name evidence="4" type="ordered locus">Achl_4066</name>
</gene>